<feature type="domain" description="HTH marR-type" evidence="4">
    <location>
        <begin position="17"/>
        <end position="149"/>
    </location>
</feature>
<dbReference type="SUPFAM" id="SSF46785">
    <property type="entry name" value="Winged helix' DNA-binding domain"/>
    <property type="match status" value="1"/>
</dbReference>
<gene>
    <name evidence="6" type="ORF">CIK62_05135</name>
    <name evidence="5" type="ORF">CXR23_00275</name>
</gene>
<reference evidence="5 8" key="2">
    <citation type="submission" date="2017-12" db="EMBL/GenBank/DDBJ databases">
        <authorList>
            <person name="Levesque S."/>
        </authorList>
    </citation>
    <scope>NUCLEOTIDE SEQUENCE [LARGE SCALE GENOMIC DNA]</scope>
    <source>
        <strain evidence="5 8">SMQ-1417</strain>
    </source>
</reference>
<dbReference type="Proteomes" id="UP000283000">
    <property type="component" value="Chromosome"/>
</dbReference>
<dbReference type="EMBL" id="CP025330">
    <property type="protein sequence ID" value="AZT91772.1"/>
    <property type="molecule type" value="Genomic_DNA"/>
</dbReference>
<organism evidence="6 7">
    <name type="scientific">Brevibacterium aurantiacum</name>
    <dbReference type="NCBI Taxonomy" id="273384"/>
    <lineage>
        <taxon>Bacteria</taxon>
        <taxon>Bacillati</taxon>
        <taxon>Actinomycetota</taxon>
        <taxon>Actinomycetes</taxon>
        <taxon>Micrococcales</taxon>
        <taxon>Brevibacteriaceae</taxon>
        <taxon>Brevibacterium</taxon>
    </lineage>
</organism>
<keyword evidence="2" id="KW-0238">DNA-binding</keyword>
<dbReference type="PANTHER" id="PTHR42756:SF1">
    <property type="entry name" value="TRANSCRIPTIONAL REPRESSOR OF EMRAB OPERON"/>
    <property type="match status" value="1"/>
</dbReference>
<dbReference type="EMBL" id="NRGO01000005">
    <property type="protein sequence ID" value="PCC51066.1"/>
    <property type="molecule type" value="Genomic_DNA"/>
</dbReference>
<evidence type="ECO:0000313" key="8">
    <source>
        <dbReference type="Proteomes" id="UP000283000"/>
    </source>
</evidence>
<evidence type="ECO:0000259" key="4">
    <source>
        <dbReference type="PROSITE" id="PS50995"/>
    </source>
</evidence>
<dbReference type="AlphaFoldDB" id="A0A2A3ZHS3"/>
<reference evidence="5 8" key="3">
    <citation type="submission" date="2019-01" db="EMBL/GenBank/DDBJ databases">
        <title>Comparative genomic analysis of Brevibacterium aurantiacum sheds light on its evolution and its adaptation to smear-ripened cheeses.</title>
        <authorList>
            <person name="Moineau S."/>
        </authorList>
    </citation>
    <scope>NUCLEOTIDE SEQUENCE [LARGE SCALE GENOMIC DNA]</scope>
    <source>
        <strain evidence="5 8">SMQ-1417</strain>
    </source>
</reference>
<dbReference type="InterPro" id="IPR000835">
    <property type="entry name" value="HTH_MarR-typ"/>
</dbReference>
<keyword evidence="3" id="KW-0804">Transcription</keyword>
<evidence type="ECO:0000256" key="2">
    <source>
        <dbReference type="ARBA" id="ARBA00023125"/>
    </source>
</evidence>
<reference evidence="6 7" key="1">
    <citation type="journal article" date="2017" name="Elife">
        <title>Extensive horizontal gene transfer in cheese-associated bacteria.</title>
        <authorList>
            <person name="Bonham K.S."/>
            <person name="Wolfe B.E."/>
            <person name="Dutton R.J."/>
        </authorList>
    </citation>
    <scope>NUCLEOTIDE SEQUENCE [LARGE SCALE GENOMIC DNA]</scope>
    <source>
        <strain evidence="6 7">900_6</strain>
    </source>
</reference>
<dbReference type="PANTHER" id="PTHR42756">
    <property type="entry name" value="TRANSCRIPTIONAL REGULATOR, MARR"/>
    <property type="match status" value="1"/>
</dbReference>
<dbReference type="RefSeq" id="WP_096160108.1">
    <property type="nucleotide sequence ID" value="NZ_BJME01000005.1"/>
</dbReference>
<dbReference type="GO" id="GO:0003677">
    <property type="term" value="F:DNA binding"/>
    <property type="evidence" value="ECO:0007669"/>
    <property type="project" value="UniProtKB-KW"/>
</dbReference>
<sequence length="162" mass="17618">MSQEMQSQQSQSPQALEAMIGYQLKHLQSVLRSRMDETLRPLGLSTPQYACLELLRRAPGASNSELARGAFVTRQTMNTLLKGLQDRGLVTRATKAETGRALPTTLTAEGGKALDQAVERVERISALMVSSLDEELKGHLGEALDLCIGALESEDTRSPHEG</sequence>
<name>A0A2A3ZHS3_BREAU</name>
<dbReference type="GeneID" id="60904473"/>
<evidence type="ECO:0000313" key="6">
    <source>
        <dbReference type="EMBL" id="PCC51066.1"/>
    </source>
</evidence>
<evidence type="ECO:0000313" key="5">
    <source>
        <dbReference type="EMBL" id="AZT91772.1"/>
    </source>
</evidence>
<evidence type="ECO:0000256" key="3">
    <source>
        <dbReference type="ARBA" id="ARBA00023163"/>
    </source>
</evidence>
<dbReference type="Pfam" id="PF12802">
    <property type="entry name" value="MarR_2"/>
    <property type="match status" value="1"/>
</dbReference>
<dbReference type="Proteomes" id="UP000217720">
    <property type="component" value="Unassembled WGS sequence"/>
</dbReference>
<evidence type="ECO:0000313" key="7">
    <source>
        <dbReference type="Proteomes" id="UP000217720"/>
    </source>
</evidence>
<accession>A0A2A3ZHS3</accession>
<dbReference type="InterPro" id="IPR036390">
    <property type="entry name" value="WH_DNA-bd_sf"/>
</dbReference>
<dbReference type="SMART" id="SM00347">
    <property type="entry name" value="HTH_MARR"/>
    <property type="match status" value="1"/>
</dbReference>
<dbReference type="InterPro" id="IPR036388">
    <property type="entry name" value="WH-like_DNA-bd_sf"/>
</dbReference>
<protein>
    <submittedName>
        <fullName evidence="6">MarR family transcriptional regulator</fullName>
    </submittedName>
</protein>
<proteinExistence type="predicted"/>
<keyword evidence="1" id="KW-0805">Transcription regulation</keyword>
<evidence type="ECO:0000256" key="1">
    <source>
        <dbReference type="ARBA" id="ARBA00023015"/>
    </source>
</evidence>
<dbReference type="Gene3D" id="1.10.10.10">
    <property type="entry name" value="Winged helix-like DNA-binding domain superfamily/Winged helix DNA-binding domain"/>
    <property type="match status" value="1"/>
</dbReference>
<dbReference type="GO" id="GO:0003700">
    <property type="term" value="F:DNA-binding transcription factor activity"/>
    <property type="evidence" value="ECO:0007669"/>
    <property type="project" value="InterPro"/>
</dbReference>
<dbReference type="PROSITE" id="PS50995">
    <property type="entry name" value="HTH_MARR_2"/>
    <property type="match status" value="1"/>
</dbReference>